<reference evidence="1 2" key="1">
    <citation type="submission" date="2016-10" db="EMBL/GenBank/DDBJ databases">
        <authorList>
            <person name="de Groot N.N."/>
        </authorList>
    </citation>
    <scope>NUCLEOTIDE SEQUENCE [LARGE SCALE GENOMIC DNA]</scope>
    <source>
        <strain evidence="1 2">DSM 15345</strain>
    </source>
</reference>
<evidence type="ECO:0000313" key="2">
    <source>
        <dbReference type="Proteomes" id="UP000198703"/>
    </source>
</evidence>
<protein>
    <submittedName>
        <fullName evidence="1">Uncharacterized protein</fullName>
    </submittedName>
</protein>
<gene>
    <name evidence="1" type="ORF">SAMN05444370_102187</name>
</gene>
<sequence length="33" mass="3896">MLDLVFEGRVQGGVMRMTGRREDRPCVIELKRF</sequence>
<dbReference type="EMBL" id="FNQM01000002">
    <property type="protein sequence ID" value="SDZ92107.1"/>
    <property type="molecule type" value="Genomic_DNA"/>
</dbReference>
<organism evidence="1 2">
    <name type="scientific">Rubrimonas cliftonensis</name>
    <dbReference type="NCBI Taxonomy" id="89524"/>
    <lineage>
        <taxon>Bacteria</taxon>
        <taxon>Pseudomonadati</taxon>
        <taxon>Pseudomonadota</taxon>
        <taxon>Alphaproteobacteria</taxon>
        <taxon>Rhodobacterales</taxon>
        <taxon>Paracoccaceae</taxon>
        <taxon>Rubrimonas</taxon>
    </lineage>
</organism>
<keyword evidence="2" id="KW-1185">Reference proteome</keyword>
<evidence type="ECO:0000313" key="1">
    <source>
        <dbReference type="EMBL" id="SDZ92107.1"/>
    </source>
</evidence>
<proteinExistence type="predicted"/>
<dbReference type="AlphaFoldDB" id="A0A1H3WY32"/>
<name>A0A1H3WY32_9RHOB</name>
<dbReference type="STRING" id="89524.SAMN05444370_102187"/>
<dbReference type="Proteomes" id="UP000198703">
    <property type="component" value="Unassembled WGS sequence"/>
</dbReference>
<accession>A0A1H3WY32</accession>